<gene>
    <name evidence="1" type="ORF">BDY19DRAFT_891817</name>
</gene>
<sequence length="432" mass="47051">MSDADSSLGPAFLGAFEGSVSVLLTLSAGYYVGRLKVLDHKAVHHISELCSNLFLPCLIIEQMGPELTAGNITKLWIIPVWGLLSTILAHLLGWFGQKVFKTPYWVIVASGRPNSSALPLLLLQSLESTGILNSLGAPGEDPSELHSRAKSYILLNVVIQQSFTFQVAPFVLRHDEGEDRDAGRGPAHVTPLVSKPGRLNPVVQDREHVGLLQNYENVSYGTRGQEEEEGDFPAAFAGIEDQPDIHWPRSIQVLEKPIKGILHWMSAPLVAAIIALLLGIIPPLHEVFFSEEGALYSSVTQAIENLGELYVVLQMFIVGTQLALLPGVRPSFKATSFSMFIRFLVMPSVSLLFVWTTAGRGWYVNDKLVWFLLVLIPSGPSAMVLANVSELVNVDQGPIAGYLTISYLFSPLMAIVTSLGLLVVDSASKRSS</sequence>
<evidence type="ECO:0000313" key="2">
    <source>
        <dbReference type="Proteomes" id="UP001055072"/>
    </source>
</evidence>
<name>A0ACB8U189_9APHY</name>
<proteinExistence type="predicted"/>
<reference evidence="1" key="1">
    <citation type="journal article" date="2021" name="Environ. Microbiol.">
        <title>Gene family expansions and transcriptome signatures uncover fungal adaptations to wood decay.</title>
        <authorList>
            <person name="Hage H."/>
            <person name="Miyauchi S."/>
            <person name="Viragh M."/>
            <person name="Drula E."/>
            <person name="Min B."/>
            <person name="Chaduli D."/>
            <person name="Navarro D."/>
            <person name="Favel A."/>
            <person name="Norest M."/>
            <person name="Lesage-Meessen L."/>
            <person name="Balint B."/>
            <person name="Merenyi Z."/>
            <person name="de Eugenio L."/>
            <person name="Morin E."/>
            <person name="Martinez A.T."/>
            <person name="Baldrian P."/>
            <person name="Stursova M."/>
            <person name="Martinez M.J."/>
            <person name="Novotny C."/>
            <person name="Magnuson J.K."/>
            <person name="Spatafora J.W."/>
            <person name="Maurice S."/>
            <person name="Pangilinan J."/>
            <person name="Andreopoulos W."/>
            <person name="LaButti K."/>
            <person name="Hundley H."/>
            <person name="Na H."/>
            <person name="Kuo A."/>
            <person name="Barry K."/>
            <person name="Lipzen A."/>
            <person name="Henrissat B."/>
            <person name="Riley R."/>
            <person name="Ahrendt S."/>
            <person name="Nagy L.G."/>
            <person name="Grigoriev I.V."/>
            <person name="Martin F."/>
            <person name="Rosso M.N."/>
        </authorList>
    </citation>
    <scope>NUCLEOTIDE SEQUENCE</scope>
    <source>
        <strain evidence="1">CBS 384.51</strain>
    </source>
</reference>
<organism evidence="1 2">
    <name type="scientific">Irpex rosettiformis</name>
    <dbReference type="NCBI Taxonomy" id="378272"/>
    <lineage>
        <taxon>Eukaryota</taxon>
        <taxon>Fungi</taxon>
        <taxon>Dikarya</taxon>
        <taxon>Basidiomycota</taxon>
        <taxon>Agaricomycotina</taxon>
        <taxon>Agaricomycetes</taxon>
        <taxon>Polyporales</taxon>
        <taxon>Irpicaceae</taxon>
        <taxon>Irpex</taxon>
    </lineage>
</organism>
<accession>A0ACB8U189</accession>
<protein>
    <submittedName>
        <fullName evidence="1">Auxin efflux carrier</fullName>
    </submittedName>
</protein>
<keyword evidence="2" id="KW-1185">Reference proteome</keyword>
<dbReference type="Proteomes" id="UP001055072">
    <property type="component" value="Unassembled WGS sequence"/>
</dbReference>
<comment type="caution">
    <text evidence="1">The sequence shown here is derived from an EMBL/GenBank/DDBJ whole genome shotgun (WGS) entry which is preliminary data.</text>
</comment>
<evidence type="ECO:0000313" key="1">
    <source>
        <dbReference type="EMBL" id="KAI0087995.1"/>
    </source>
</evidence>
<dbReference type="EMBL" id="MU274915">
    <property type="protein sequence ID" value="KAI0087995.1"/>
    <property type="molecule type" value="Genomic_DNA"/>
</dbReference>